<dbReference type="Pfam" id="PF01370">
    <property type="entry name" value="Epimerase"/>
    <property type="match status" value="1"/>
</dbReference>
<dbReference type="InterPro" id="IPR036291">
    <property type="entry name" value="NAD(P)-bd_dom_sf"/>
</dbReference>
<accession>A0ABP9KMI2</accession>
<dbReference type="RefSeq" id="WP_345669230.1">
    <property type="nucleotide sequence ID" value="NZ_BAABKC010000049.1"/>
</dbReference>
<reference evidence="4" key="1">
    <citation type="journal article" date="2019" name="Int. J. Syst. Evol. Microbiol.">
        <title>The Global Catalogue of Microorganisms (GCM) 10K type strain sequencing project: providing services to taxonomists for standard genome sequencing and annotation.</title>
        <authorList>
            <consortium name="The Broad Institute Genomics Platform"/>
            <consortium name="The Broad Institute Genome Sequencing Center for Infectious Disease"/>
            <person name="Wu L."/>
            <person name="Ma J."/>
        </authorList>
    </citation>
    <scope>NUCLEOTIDE SEQUENCE [LARGE SCALE GENOMIC DNA]</scope>
    <source>
        <strain evidence="4">JCM 18410</strain>
    </source>
</reference>
<evidence type="ECO:0000256" key="1">
    <source>
        <dbReference type="ARBA" id="ARBA00007637"/>
    </source>
</evidence>
<evidence type="ECO:0000313" key="4">
    <source>
        <dbReference type="Proteomes" id="UP001500124"/>
    </source>
</evidence>
<feature type="domain" description="NAD-dependent epimerase/dehydratase" evidence="2">
    <location>
        <begin position="3"/>
        <end position="226"/>
    </location>
</feature>
<organism evidence="3 4">
    <name type="scientific">Streptomyces similanensis</name>
    <dbReference type="NCBI Taxonomy" id="1274988"/>
    <lineage>
        <taxon>Bacteria</taxon>
        <taxon>Bacillati</taxon>
        <taxon>Actinomycetota</taxon>
        <taxon>Actinomycetes</taxon>
        <taxon>Kitasatosporales</taxon>
        <taxon>Streptomycetaceae</taxon>
        <taxon>Streptomyces</taxon>
    </lineage>
</organism>
<dbReference type="PANTHER" id="PTHR43000">
    <property type="entry name" value="DTDP-D-GLUCOSE 4,6-DEHYDRATASE-RELATED"/>
    <property type="match status" value="1"/>
</dbReference>
<dbReference type="SUPFAM" id="SSF51735">
    <property type="entry name" value="NAD(P)-binding Rossmann-fold domains"/>
    <property type="match status" value="1"/>
</dbReference>
<dbReference type="Gene3D" id="3.40.50.720">
    <property type="entry name" value="NAD(P)-binding Rossmann-like Domain"/>
    <property type="match status" value="1"/>
</dbReference>
<dbReference type="EMBL" id="BAABKC010000049">
    <property type="protein sequence ID" value="GAA5059719.1"/>
    <property type="molecule type" value="Genomic_DNA"/>
</dbReference>
<dbReference type="InterPro" id="IPR001509">
    <property type="entry name" value="Epimerase_deHydtase"/>
</dbReference>
<dbReference type="Proteomes" id="UP001500124">
    <property type="component" value="Unassembled WGS sequence"/>
</dbReference>
<evidence type="ECO:0000259" key="2">
    <source>
        <dbReference type="Pfam" id="PF01370"/>
    </source>
</evidence>
<evidence type="ECO:0000313" key="3">
    <source>
        <dbReference type="EMBL" id="GAA5059719.1"/>
    </source>
</evidence>
<name>A0ABP9KMI2_9ACTN</name>
<comment type="similarity">
    <text evidence="1">Belongs to the NAD(P)-dependent epimerase/dehydratase family.</text>
</comment>
<gene>
    <name evidence="3" type="ORF">GCM10023336_35750</name>
</gene>
<comment type="caution">
    <text evidence="3">The sequence shown here is derived from an EMBL/GenBank/DDBJ whole genome shotgun (WGS) entry which is preliminary data.</text>
</comment>
<protein>
    <recommendedName>
        <fullName evidence="2">NAD-dependent epimerase/dehydratase domain-containing protein</fullName>
    </recommendedName>
</protein>
<proteinExistence type="inferred from homology"/>
<sequence length="309" mass="30830">MRILVLGGTGYLGRHVVGHLRGLPGARVSGAGRSPGAGVGARIDLGRDPLKRVTELIESVTPDAVVNCAGATGGDAVTLAEVNARGPALLAAALREAAPAARLVHLGSAAEYGPGTPGTKATESAVTCPLGPYGATKLAGTVAVTGSGLDAVVLRVGNPVGPGAPVTGLPGRITALLRTAGPDPSAVLRLGDLSAYRDFVDVRDVARAVGLAVTAAGPLPPVLNIGGGEAVRVRELVRRLAAAAGFAGRIEEDEGGSDRSARVSWQCSDITAAHTALGWRPEHTLDESLAALWAAAQAGPHDPGGDGTP</sequence>
<keyword evidence="4" id="KW-1185">Reference proteome</keyword>